<name>A0A345YIW0_9SPHN</name>
<dbReference type="KEGG" id="err:DVR09_15520"/>
<proteinExistence type="predicted"/>
<accession>A0A345YIW0</accession>
<dbReference type="EMBL" id="CP031358">
    <property type="protein sequence ID" value="AXK43862.1"/>
    <property type="molecule type" value="Genomic_DNA"/>
</dbReference>
<keyword evidence="2" id="KW-0614">Plasmid</keyword>
<sequence length="134" mass="15292">MPSPILNEWLDIATAPRDGTWVELSYIADGEYHDRGPARSSGRGDRPNIWRFADCSCLLFEHERLDLEEGEPGFWFWRPILDESQAAIQAAYDKLRWKPAKSGSEPIDMLITRMTSRPSRHPNPVPRPGKSKAC</sequence>
<keyword evidence="3" id="KW-1185">Reference proteome</keyword>
<dbReference type="OrthoDB" id="7510885at2"/>
<dbReference type="Proteomes" id="UP000254508">
    <property type="component" value="Plasmid unnamed"/>
</dbReference>
<evidence type="ECO:0000256" key="1">
    <source>
        <dbReference type="SAM" id="MobiDB-lite"/>
    </source>
</evidence>
<geneLocation type="plasmid" evidence="2 3">
    <name>unnamed</name>
</geneLocation>
<gene>
    <name evidence="2" type="ORF">DVR09_15520</name>
</gene>
<evidence type="ECO:0000313" key="3">
    <source>
        <dbReference type="Proteomes" id="UP000254508"/>
    </source>
</evidence>
<feature type="region of interest" description="Disordered" evidence="1">
    <location>
        <begin position="114"/>
        <end position="134"/>
    </location>
</feature>
<dbReference type="RefSeq" id="WP_115418175.1">
    <property type="nucleotide sequence ID" value="NZ_CP031358.1"/>
</dbReference>
<protein>
    <submittedName>
        <fullName evidence="2">Uncharacterized protein</fullName>
    </submittedName>
</protein>
<reference evidence="2 3" key="1">
    <citation type="submission" date="2018-07" db="EMBL/GenBank/DDBJ databases">
        <title>Genome sequence of Erythrobacter strain YH-07, an antagonistic bacterium isolated from Yellow Sea.</title>
        <authorList>
            <person name="Tang T."/>
            <person name="Liu Q."/>
            <person name="Sun X."/>
        </authorList>
    </citation>
    <scope>NUCLEOTIDE SEQUENCE [LARGE SCALE GENOMIC DNA]</scope>
    <source>
        <strain evidence="2 3">YH-07</strain>
        <plasmid evidence="2 3">unnamed</plasmid>
    </source>
</reference>
<organism evidence="2 3">
    <name type="scientific">Erythrobacter aureus</name>
    <dbReference type="NCBI Taxonomy" id="2182384"/>
    <lineage>
        <taxon>Bacteria</taxon>
        <taxon>Pseudomonadati</taxon>
        <taxon>Pseudomonadota</taxon>
        <taxon>Alphaproteobacteria</taxon>
        <taxon>Sphingomonadales</taxon>
        <taxon>Erythrobacteraceae</taxon>
        <taxon>Erythrobacter/Porphyrobacter group</taxon>
        <taxon>Erythrobacter</taxon>
    </lineage>
</organism>
<evidence type="ECO:0000313" key="2">
    <source>
        <dbReference type="EMBL" id="AXK43862.1"/>
    </source>
</evidence>
<dbReference type="AlphaFoldDB" id="A0A345YIW0"/>